<evidence type="ECO:0008006" key="2">
    <source>
        <dbReference type="Google" id="ProtNLM"/>
    </source>
</evidence>
<dbReference type="SUPFAM" id="SSF55909">
    <property type="entry name" value="Pentein"/>
    <property type="match status" value="1"/>
</dbReference>
<dbReference type="Pfam" id="PF19420">
    <property type="entry name" value="DDAH_eukar"/>
    <property type="match status" value="1"/>
</dbReference>
<protein>
    <recommendedName>
        <fullName evidence="2">Arginine deiminase</fullName>
    </recommendedName>
</protein>
<proteinExistence type="predicted"/>
<dbReference type="PANTHER" id="PTHR47271">
    <property type="entry name" value="ARGININE DEIMINASE"/>
    <property type="match status" value="1"/>
</dbReference>
<dbReference type="Pfam" id="PF02274">
    <property type="entry name" value="ADI"/>
    <property type="match status" value="1"/>
</dbReference>
<dbReference type="GO" id="GO:0019546">
    <property type="term" value="P:L-arginine deiminase pathway"/>
    <property type="evidence" value="ECO:0007669"/>
    <property type="project" value="TreeGrafter"/>
</dbReference>
<organism evidence="1">
    <name type="scientific">Spongospora subterranea</name>
    <dbReference type="NCBI Taxonomy" id="70186"/>
    <lineage>
        <taxon>Eukaryota</taxon>
        <taxon>Sar</taxon>
        <taxon>Rhizaria</taxon>
        <taxon>Endomyxa</taxon>
        <taxon>Phytomyxea</taxon>
        <taxon>Plasmodiophorida</taxon>
        <taxon>Plasmodiophoridae</taxon>
        <taxon>Spongospora</taxon>
    </lineage>
</organism>
<dbReference type="AlphaFoldDB" id="A0A0H5QLC4"/>
<dbReference type="PANTHER" id="PTHR47271:SF2">
    <property type="entry name" value="ARGININE DEIMINASE"/>
    <property type="match status" value="1"/>
</dbReference>
<dbReference type="GO" id="GO:0016990">
    <property type="term" value="F:arginine deiminase activity"/>
    <property type="evidence" value="ECO:0007669"/>
    <property type="project" value="TreeGrafter"/>
</dbReference>
<evidence type="ECO:0000313" key="1">
    <source>
        <dbReference type="EMBL" id="CRZ02793.1"/>
    </source>
</evidence>
<accession>A0A0H5QLC4</accession>
<dbReference type="EMBL" id="HACM01002351">
    <property type="protein sequence ID" value="CRZ02793.1"/>
    <property type="molecule type" value="Transcribed_RNA"/>
</dbReference>
<sequence>MTTSDILPTVTISRSTSEFRRDMDSYTQVAYQAHENDEAVVCVVHEPSSTANFFGNLHPCGRLYEQPFDLEKARKEHQQFVCAMEDAGVKVVKVEEILTRDCFKGNNFDIKKRIRLEDLAMKQLKYRLTPTCDAASLTQEESFYLSNDYKRECVEQMNAYQLIQVIMTCPVVTLDRSHRDTTMIAVEHSMSPLGNLIFTRDQQITTMKGIVMANMASRARHGEVDLMIEVMRDLGAHVIGRIQSPATLEGGDFFMAGDTCFIGTGLRTNSLAVQQLMDNDMIGCKYVVEVRDMFERSQDRMHLDCVFNIISYNLVMLMGSLENSSSLKRRLVNEYTQDPITKAYTLSRSDVEFSSYLRARSFHIQGIPDEFQLLYGVNCLNLGNSNIIMMHEESARLVARNPHFKGRINVVDYVSVSSMYGSLHCTSQVVRRREQTGPISRLAYTMKDPEVFPVLDQHPAALLIVPEDVALLYRNGIPSEMHASCDPQLLSLKGRDLVSIVLNELSAFHLVLQSHGLSHVHVIGREEVYFKPCASNRSISPSAYCQAFGSTLVTFHATSSLQLKAVTSPIQYAFKRMVPCPIPSIFGALDMVAVRNFAFISSKFKGSPSIIPWSLSIGIELVFLDIVGVPSRHISNLLAITSDLVFICSDSFSPGTIDIILGSLLPETRNVIEISDDQANARFCSGFVELNTNNNNKVLFISRSIMSLMSDAQKTILKETSAKTVEVSLRSSESLQIGSIRDFVTPL</sequence>
<reference evidence="1" key="1">
    <citation type="submission" date="2015-04" db="EMBL/GenBank/DDBJ databases">
        <title>The genome sequence of the plant pathogenic Rhizarian Plasmodiophora brassicae reveals insights in its biotrophic life cycle and the origin of chitin synthesis.</title>
        <authorList>
            <person name="Schwelm A."/>
            <person name="Fogelqvist J."/>
            <person name="Knaust A."/>
            <person name="Julke S."/>
            <person name="Lilja T."/>
            <person name="Dhandapani V."/>
            <person name="Bonilla-Rosso G."/>
            <person name="Karlsson M."/>
            <person name="Shevchenko A."/>
            <person name="Choi S.R."/>
            <person name="Kim H.G."/>
            <person name="Park J.Y."/>
            <person name="Lim Y.P."/>
            <person name="Ludwig-Muller J."/>
            <person name="Dixelius C."/>
        </authorList>
    </citation>
    <scope>NUCLEOTIDE SEQUENCE</scope>
    <source>
        <tissue evidence="1">Potato root galls</tissue>
    </source>
</reference>
<name>A0A0H5QLC4_9EUKA</name>
<dbReference type="Gene3D" id="3.75.10.10">
    <property type="entry name" value="L-arginine/glycine Amidinotransferase, Chain A"/>
    <property type="match status" value="1"/>
</dbReference>